<feature type="compositionally biased region" description="Basic and acidic residues" evidence="11">
    <location>
        <begin position="255"/>
        <end position="265"/>
    </location>
</feature>
<evidence type="ECO:0008006" key="15">
    <source>
        <dbReference type="Google" id="ProtNLM"/>
    </source>
</evidence>
<evidence type="ECO:0000256" key="11">
    <source>
        <dbReference type="SAM" id="MobiDB-lite"/>
    </source>
</evidence>
<reference evidence="14" key="1">
    <citation type="journal article" date="2013" name="Science">
        <title>The Amborella genome and the evolution of flowering plants.</title>
        <authorList>
            <consortium name="Amborella Genome Project"/>
        </authorList>
    </citation>
    <scope>NUCLEOTIDE SEQUENCE [LARGE SCALE GENOMIC DNA]</scope>
</reference>
<keyword evidence="10" id="KW-0278">Fertilization</keyword>
<comment type="subcellular location">
    <subcellularLocation>
        <location evidence="1">Cell membrane</location>
        <topology evidence="1">Single-pass type I membrane protein</topology>
    </subcellularLocation>
</comment>
<evidence type="ECO:0000313" key="14">
    <source>
        <dbReference type="Proteomes" id="UP000017836"/>
    </source>
</evidence>
<evidence type="ECO:0000256" key="2">
    <source>
        <dbReference type="ARBA" id="ARBA00010929"/>
    </source>
</evidence>
<sequence>MRSIWNTMWNGLKDFFTGRLCRKNCSEFFDIACHIQYICASWVVLFGLLLAIFPIVVVLIWLLHQKGFFDPFYDWWDDIVRALKRKSGIYPRNGKEVSRYHRHGHKKDNYYRHQTHKGRHHHVQNRNKQYHKHKHNYSNHPEHAKYWYPDHLNDHNHYHMHDDHRDHAHGSSYKHERERVLPERLRKHGLRIDASEGHHRQGKGGTMTEKKPEYQMHYAKREVIKGTQFGRQPQKIRRNQETPEKHLKHKRGHKEHNDQHLKIHP</sequence>
<name>U5D135_AMBTC</name>
<dbReference type="GO" id="GO:0005886">
    <property type="term" value="C:plasma membrane"/>
    <property type="evidence" value="ECO:0007669"/>
    <property type="project" value="UniProtKB-SubCell"/>
</dbReference>
<evidence type="ECO:0000256" key="7">
    <source>
        <dbReference type="ARBA" id="ARBA00023121"/>
    </source>
</evidence>
<keyword evidence="3" id="KW-1003">Cell membrane</keyword>
<evidence type="ECO:0000256" key="3">
    <source>
        <dbReference type="ARBA" id="ARBA00022475"/>
    </source>
</evidence>
<keyword evidence="8 12" id="KW-0472">Membrane</keyword>
<keyword evidence="4 12" id="KW-0812">Transmembrane</keyword>
<feature type="region of interest" description="Disordered" evidence="11">
    <location>
        <begin position="188"/>
        <end position="212"/>
    </location>
</feature>
<evidence type="ECO:0000256" key="8">
    <source>
        <dbReference type="ARBA" id="ARBA00023136"/>
    </source>
</evidence>
<accession>U5D135</accession>
<dbReference type="PANTHER" id="PTHR31764:SF0">
    <property type="entry name" value="GENERATIVE CELL SPECIFIC-1_HAP2 DOMAIN-CONTAINING PROTEIN"/>
    <property type="match status" value="1"/>
</dbReference>
<evidence type="ECO:0000313" key="13">
    <source>
        <dbReference type="EMBL" id="ERN19346.1"/>
    </source>
</evidence>
<evidence type="ECO:0000256" key="10">
    <source>
        <dbReference type="ARBA" id="ARBA00023279"/>
    </source>
</evidence>
<keyword evidence="5" id="KW-0732">Signal</keyword>
<keyword evidence="7" id="KW-0446">Lipid-binding</keyword>
<evidence type="ECO:0000256" key="9">
    <source>
        <dbReference type="ARBA" id="ARBA00023157"/>
    </source>
</evidence>
<dbReference type="eggNOG" id="ENOG502QREH">
    <property type="taxonomic scope" value="Eukaryota"/>
</dbReference>
<keyword evidence="6 12" id="KW-1133">Transmembrane helix</keyword>
<dbReference type="GO" id="GO:0008289">
    <property type="term" value="F:lipid binding"/>
    <property type="evidence" value="ECO:0007669"/>
    <property type="project" value="UniProtKB-KW"/>
</dbReference>
<feature type="compositionally biased region" description="Basic and acidic residues" evidence="11">
    <location>
        <begin position="188"/>
        <end position="199"/>
    </location>
</feature>
<evidence type="ECO:0000256" key="12">
    <source>
        <dbReference type="SAM" id="Phobius"/>
    </source>
</evidence>
<evidence type="ECO:0000256" key="6">
    <source>
        <dbReference type="ARBA" id="ARBA00022989"/>
    </source>
</evidence>
<gene>
    <name evidence="13" type="ORF">AMTR_s00069p00107580</name>
</gene>
<dbReference type="Gramene" id="ERN19346">
    <property type="protein sequence ID" value="ERN19346"/>
    <property type="gene ID" value="AMTR_s00069p00107580"/>
</dbReference>
<proteinExistence type="inferred from homology"/>
<dbReference type="InterPro" id="IPR040326">
    <property type="entry name" value="HAP2/GCS1"/>
</dbReference>
<evidence type="ECO:0000256" key="5">
    <source>
        <dbReference type="ARBA" id="ARBA00022729"/>
    </source>
</evidence>
<dbReference type="HOGENOM" id="CLU_1051060_0_0_1"/>
<keyword evidence="9" id="KW-1015">Disulfide bond</keyword>
<evidence type="ECO:0000256" key="1">
    <source>
        <dbReference type="ARBA" id="ARBA00004251"/>
    </source>
</evidence>
<dbReference type="AlphaFoldDB" id="U5D135"/>
<keyword evidence="14" id="KW-1185">Reference proteome</keyword>
<feature type="region of interest" description="Disordered" evidence="11">
    <location>
        <begin position="224"/>
        <end position="265"/>
    </location>
</feature>
<organism evidence="13 14">
    <name type="scientific">Amborella trichopoda</name>
    <dbReference type="NCBI Taxonomy" id="13333"/>
    <lineage>
        <taxon>Eukaryota</taxon>
        <taxon>Viridiplantae</taxon>
        <taxon>Streptophyta</taxon>
        <taxon>Embryophyta</taxon>
        <taxon>Tracheophyta</taxon>
        <taxon>Spermatophyta</taxon>
        <taxon>Magnoliopsida</taxon>
        <taxon>Amborellales</taxon>
        <taxon>Amborellaceae</taxon>
        <taxon>Amborella</taxon>
    </lineage>
</organism>
<dbReference type="EMBL" id="KI392069">
    <property type="protein sequence ID" value="ERN19346.1"/>
    <property type="molecule type" value="Genomic_DNA"/>
</dbReference>
<evidence type="ECO:0000256" key="4">
    <source>
        <dbReference type="ARBA" id="ARBA00022692"/>
    </source>
</evidence>
<feature type="transmembrane region" description="Helical" evidence="12">
    <location>
        <begin position="35"/>
        <end position="63"/>
    </location>
</feature>
<dbReference type="PANTHER" id="PTHR31764">
    <property type="entry name" value="PROTEIN HAPLESS 2"/>
    <property type="match status" value="1"/>
</dbReference>
<comment type="similarity">
    <text evidence="2">Belongs to the HAP2/GCS1 family.</text>
</comment>
<dbReference type="Proteomes" id="UP000017836">
    <property type="component" value="Unassembled WGS sequence"/>
</dbReference>
<protein>
    <recommendedName>
        <fullName evidence="15">Generative cell specific-1/HAP2 domain-containing protein</fullName>
    </recommendedName>
</protein>